<dbReference type="OrthoDB" id="4215304at2759"/>
<evidence type="ECO:0000256" key="2">
    <source>
        <dbReference type="ARBA" id="ARBA00022801"/>
    </source>
</evidence>
<dbReference type="InterPro" id="IPR050226">
    <property type="entry name" value="NagZ_Beta-hexosaminidase"/>
</dbReference>
<dbReference type="Pfam" id="PF00933">
    <property type="entry name" value="Glyco_hydro_3"/>
    <property type="match status" value="1"/>
</dbReference>
<dbReference type="InterPro" id="IPR036881">
    <property type="entry name" value="Glyco_hydro_3_C_sf"/>
</dbReference>
<dbReference type="GO" id="GO:0004553">
    <property type="term" value="F:hydrolase activity, hydrolyzing O-glycosyl compounds"/>
    <property type="evidence" value="ECO:0007669"/>
    <property type="project" value="InterPro"/>
</dbReference>
<gene>
    <name evidence="5" type="ORF">TVAG_410030</name>
</gene>
<dbReference type="SUPFAM" id="SSF51445">
    <property type="entry name" value="(Trans)glycosidases"/>
    <property type="match status" value="1"/>
</dbReference>
<dbReference type="KEGG" id="tva:4768949"/>
<dbReference type="PANTHER" id="PTHR30480:SF16">
    <property type="entry name" value="GLYCOSIDE HYDROLASE FAMILY 3 DOMAIN PROTEIN"/>
    <property type="match status" value="1"/>
</dbReference>
<dbReference type="Gene3D" id="3.40.50.1700">
    <property type="entry name" value="Glycoside hydrolase family 3 C-terminal domain"/>
    <property type="match status" value="1"/>
</dbReference>
<dbReference type="SMR" id="A2E8H3"/>
<protein>
    <submittedName>
        <fullName evidence="5">Glycosyl hydrolase family 3 N terminal domain containing protein</fullName>
    </submittedName>
</protein>
<evidence type="ECO:0000256" key="3">
    <source>
        <dbReference type="ARBA" id="ARBA00023295"/>
    </source>
</evidence>
<dbReference type="eggNOG" id="ENOG502R6JK">
    <property type="taxonomic scope" value="Eukaryota"/>
</dbReference>
<reference evidence="5" key="2">
    <citation type="journal article" date="2007" name="Science">
        <title>Draft genome sequence of the sexually transmitted pathogen Trichomonas vaginalis.</title>
        <authorList>
            <person name="Carlton J.M."/>
            <person name="Hirt R.P."/>
            <person name="Silva J.C."/>
            <person name="Delcher A.L."/>
            <person name="Schatz M."/>
            <person name="Zhao Q."/>
            <person name="Wortman J.R."/>
            <person name="Bidwell S.L."/>
            <person name="Alsmark U.C.M."/>
            <person name="Besteiro S."/>
            <person name="Sicheritz-Ponten T."/>
            <person name="Noel C.J."/>
            <person name="Dacks J.B."/>
            <person name="Foster P.G."/>
            <person name="Simillion C."/>
            <person name="Van de Peer Y."/>
            <person name="Miranda-Saavedra D."/>
            <person name="Barton G.J."/>
            <person name="Westrop G.D."/>
            <person name="Mueller S."/>
            <person name="Dessi D."/>
            <person name="Fiori P.L."/>
            <person name="Ren Q."/>
            <person name="Paulsen I."/>
            <person name="Zhang H."/>
            <person name="Bastida-Corcuera F.D."/>
            <person name="Simoes-Barbosa A."/>
            <person name="Brown M.T."/>
            <person name="Hayes R.D."/>
            <person name="Mukherjee M."/>
            <person name="Okumura C.Y."/>
            <person name="Schneider R."/>
            <person name="Smith A.J."/>
            <person name="Vanacova S."/>
            <person name="Villalvazo M."/>
            <person name="Haas B.J."/>
            <person name="Pertea M."/>
            <person name="Feldblyum T.V."/>
            <person name="Utterback T.R."/>
            <person name="Shu C.L."/>
            <person name="Osoegawa K."/>
            <person name="de Jong P.J."/>
            <person name="Hrdy I."/>
            <person name="Horvathova L."/>
            <person name="Zubacova Z."/>
            <person name="Dolezal P."/>
            <person name="Malik S.B."/>
            <person name="Logsdon J.M. Jr."/>
            <person name="Henze K."/>
            <person name="Gupta A."/>
            <person name="Wang C.C."/>
            <person name="Dunne R.L."/>
            <person name="Upcroft J.A."/>
            <person name="Upcroft P."/>
            <person name="White O."/>
            <person name="Salzberg S.L."/>
            <person name="Tang P."/>
            <person name="Chiu C.-H."/>
            <person name="Lee Y.-S."/>
            <person name="Embley T.M."/>
            <person name="Coombs G.H."/>
            <person name="Mottram J.C."/>
            <person name="Tachezy J."/>
            <person name="Fraser-Liggett C.M."/>
            <person name="Johnson P.J."/>
        </authorList>
    </citation>
    <scope>NUCLEOTIDE SEQUENCE [LARGE SCALE GENOMIC DNA]</scope>
    <source>
        <strain evidence="5">G3</strain>
    </source>
</reference>
<dbReference type="PRINTS" id="PR00133">
    <property type="entry name" value="GLHYDRLASE3"/>
</dbReference>
<evidence type="ECO:0000259" key="4">
    <source>
        <dbReference type="Pfam" id="PF00933"/>
    </source>
</evidence>
<dbReference type="PANTHER" id="PTHR30480">
    <property type="entry name" value="BETA-HEXOSAMINIDASE-RELATED"/>
    <property type="match status" value="1"/>
</dbReference>
<dbReference type="InterPro" id="IPR036962">
    <property type="entry name" value="Glyco_hydro_3_N_sf"/>
</dbReference>
<dbReference type="GO" id="GO:0005975">
    <property type="term" value="P:carbohydrate metabolic process"/>
    <property type="evidence" value="ECO:0007669"/>
    <property type="project" value="InterPro"/>
</dbReference>
<dbReference type="STRING" id="5722.A2E8H3"/>
<dbReference type="Proteomes" id="UP000001542">
    <property type="component" value="Unassembled WGS sequence"/>
</dbReference>
<dbReference type="InterPro" id="IPR001764">
    <property type="entry name" value="Glyco_hydro_3_N"/>
</dbReference>
<dbReference type="AlphaFoldDB" id="A2E8H3"/>
<keyword evidence="2 5" id="KW-0378">Hydrolase</keyword>
<keyword evidence="6" id="KW-1185">Reference proteome</keyword>
<dbReference type="VEuPathDB" id="TrichDB:TVAG_410030"/>
<proteinExistence type="inferred from homology"/>
<evidence type="ECO:0000313" key="6">
    <source>
        <dbReference type="Proteomes" id="UP000001542"/>
    </source>
</evidence>
<evidence type="ECO:0000313" key="5">
    <source>
        <dbReference type="EMBL" id="EAY11010.1"/>
    </source>
</evidence>
<sequence>MGRNLRNQEQIRNLTATIQNYSYNQYNLPSLISIDQESGSNIRMFRNSTVFPSSMTIAATNNLENAYKSSYLQALELNDVGINLNFAPVSDVNSNIHNPIVGDRSFGDNPNVVSKYVQNYIKGHKKAGVLCCSKHFPGHGETSQDSHYELPRINRTFESLKEIDLPPFKASINYGVDMIMLGHLITPLDETMPCSTSSKCINYLRNELGYEGVTITDSMVMKAIKQEKYNETILEAILAGADLICSCGKVFEPFQYYTIDYLMECVEKGLLPMKRVEESLKRIIKLKLSLEKVDHAVDYQHNYEIARNISENGITYFNDENQKLIPLNNSQSYICIESNLSKEYMLEEYIKESFCTRLSKIINLKKYVFDKKVSQNDKDQINILAKENKTTIFVPYKSRWNKEQIQVIKEYYNVNNNVILVSLSDPYEFLDFKFIHSKIIGYEYSPLSLSASVNVIIGANKINASIPFNVPNNL</sequence>
<comment type="similarity">
    <text evidence="1">Belongs to the glycosyl hydrolase 3 family.</text>
</comment>
<accession>A2E8H3</accession>
<dbReference type="RefSeq" id="XP_001323233.1">
    <property type="nucleotide sequence ID" value="XM_001323198.1"/>
</dbReference>
<dbReference type="Gene3D" id="3.20.20.300">
    <property type="entry name" value="Glycoside hydrolase, family 3, N-terminal domain"/>
    <property type="match status" value="1"/>
</dbReference>
<dbReference type="InterPro" id="IPR017853">
    <property type="entry name" value="GH"/>
</dbReference>
<dbReference type="VEuPathDB" id="TrichDB:TVAGG3_0359060"/>
<dbReference type="EMBL" id="DS113327">
    <property type="protein sequence ID" value="EAY11010.1"/>
    <property type="molecule type" value="Genomic_DNA"/>
</dbReference>
<name>A2E8H3_TRIV3</name>
<dbReference type="InParanoid" id="A2E8H3"/>
<feature type="domain" description="Glycoside hydrolase family 3 N-terminal" evidence="4">
    <location>
        <begin position="2"/>
        <end position="286"/>
    </location>
</feature>
<organism evidence="5 6">
    <name type="scientific">Trichomonas vaginalis (strain ATCC PRA-98 / G3)</name>
    <dbReference type="NCBI Taxonomy" id="412133"/>
    <lineage>
        <taxon>Eukaryota</taxon>
        <taxon>Metamonada</taxon>
        <taxon>Parabasalia</taxon>
        <taxon>Trichomonadida</taxon>
        <taxon>Trichomonadidae</taxon>
        <taxon>Trichomonas</taxon>
    </lineage>
</organism>
<keyword evidence="3" id="KW-0326">Glycosidase</keyword>
<reference evidence="5" key="1">
    <citation type="submission" date="2006-10" db="EMBL/GenBank/DDBJ databases">
        <authorList>
            <person name="Amadeo P."/>
            <person name="Zhao Q."/>
            <person name="Wortman J."/>
            <person name="Fraser-Liggett C."/>
            <person name="Carlton J."/>
        </authorList>
    </citation>
    <scope>NUCLEOTIDE SEQUENCE</scope>
    <source>
        <strain evidence="5">G3</strain>
    </source>
</reference>
<evidence type="ECO:0000256" key="1">
    <source>
        <dbReference type="ARBA" id="ARBA00005336"/>
    </source>
</evidence>
<dbReference type="FunFam" id="3.40.50.1700:FF:000012">
    <property type="entry name" value="Glycoside hydrolase family 3 protein"/>
    <property type="match status" value="1"/>
</dbReference>